<evidence type="ECO:0000259" key="3">
    <source>
        <dbReference type="PROSITE" id="PS50157"/>
    </source>
</evidence>
<feature type="compositionally biased region" description="Low complexity" evidence="2">
    <location>
        <begin position="118"/>
        <end position="142"/>
    </location>
</feature>
<feature type="compositionally biased region" description="Acidic residues" evidence="2">
    <location>
        <begin position="501"/>
        <end position="513"/>
    </location>
</feature>
<feature type="region of interest" description="Disordered" evidence="2">
    <location>
        <begin position="1"/>
        <end position="193"/>
    </location>
</feature>
<protein>
    <recommendedName>
        <fullName evidence="3">C2H2-type domain-containing protein</fullName>
    </recommendedName>
</protein>
<keyword evidence="1" id="KW-0862">Zinc</keyword>
<dbReference type="OrthoDB" id="2152896at2759"/>
<feature type="compositionally biased region" description="Basic and acidic residues" evidence="2">
    <location>
        <begin position="173"/>
        <end position="193"/>
    </location>
</feature>
<feature type="compositionally biased region" description="Polar residues" evidence="2">
    <location>
        <begin position="362"/>
        <end position="372"/>
    </location>
</feature>
<dbReference type="AlphaFoldDB" id="A0A6A6NVV4"/>
<feature type="compositionally biased region" description="Pro residues" evidence="2">
    <location>
        <begin position="402"/>
        <end position="414"/>
    </location>
</feature>
<evidence type="ECO:0000313" key="4">
    <source>
        <dbReference type="EMBL" id="KAF2455915.1"/>
    </source>
</evidence>
<feature type="region of interest" description="Disordered" evidence="2">
    <location>
        <begin position="395"/>
        <end position="414"/>
    </location>
</feature>
<keyword evidence="1" id="KW-0863">Zinc-finger</keyword>
<feature type="region of interest" description="Disordered" evidence="2">
    <location>
        <begin position="253"/>
        <end position="303"/>
    </location>
</feature>
<feature type="compositionally biased region" description="Polar residues" evidence="2">
    <location>
        <begin position="268"/>
        <end position="277"/>
    </location>
</feature>
<keyword evidence="1" id="KW-0479">Metal-binding</keyword>
<dbReference type="GO" id="GO:0008270">
    <property type="term" value="F:zinc ion binding"/>
    <property type="evidence" value="ECO:0007669"/>
    <property type="project" value="UniProtKB-KW"/>
</dbReference>
<evidence type="ECO:0000256" key="2">
    <source>
        <dbReference type="SAM" id="MobiDB-lite"/>
    </source>
</evidence>
<evidence type="ECO:0000313" key="5">
    <source>
        <dbReference type="Proteomes" id="UP000799766"/>
    </source>
</evidence>
<keyword evidence="5" id="KW-1185">Reference proteome</keyword>
<dbReference type="Proteomes" id="UP000799766">
    <property type="component" value="Unassembled WGS sequence"/>
</dbReference>
<feature type="compositionally biased region" description="Polar residues" evidence="2">
    <location>
        <begin position="47"/>
        <end position="57"/>
    </location>
</feature>
<organism evidence="4 5">
    <name type="scientific">Lineolata rhizophorae</name>
    <dbReference type="NCBI Taxonomy" id="578093"/>
    <lineage>
        <taxon>Eukaryota</taxon>
        <taxon>Fungi</taxon>
        <taxon>Dikarya</taxon>
        <taxon>Ascomycota</taxon>
        <taxon>Pezizomycotina</taxon>
        <taxon>Dothideomycetes</taxon>
        <taxon>Dothideomycetes incertae sedis</taxon>
        <taxon>Lineolatales</taxon>
        <taxon>Lineolataceae</taxon>
        <taxon>Lineolata</taxon>
    </lineage>
</organism>
<dbReference type="PROSITE" id="PS50157">
    <property type="entry name" value="ZINC_FINGER_C2H2_2"/>
    <property type="match status" value="1"/>
</dbReference>
<sequence>MTASKDMTTSTRPTTSGQHRLSTSSGSAANSLPSSRQSRTHSHSHSVSAGSANNQAHRVSRRKSMSSTATPSASSVAAISAALDGSSGGRLSSSGAGSSSKRTSKGTLGPPRGPQDFASSLASSLPNNNGSGFGGASSEFGAKNNGSAISDGPPLSAMSAGGKAGSSKARARRASEGSRLTKGESKRQSNGELRCEKCGKGYKHSSCLTKHLWEHTPEWAYTSKLLISKHQQVQLLEAASVLVAMNQEASSSGAAPMESAKNADSDGHSSASPTASGFSGELRDDDLSSNDTTPPPQIEGGRAFANGAQHYSKRFSNATSSAYSRSYQSVFSDSAPNALSPQHFRQWSADTSVTGGDAGVRPTTSSSISGSTAYDDGDSADLAAAVGLLSCSYGTPKTGPSMLPPDVPPVPPLPARYLGQSVGARKLSGSELTPNVATTIGQHVQSVERETVKDEFAAASQPMGRAAVYAGGNKDVNMRDDYESFADEEEFGRHDGRDRMDEDEDGVFGTMEE</sequence>
<proteinExistence type="predicted"/>
<feature type="region of interest" description="Disordered" evidence="2">
    <location>
        <begin position="480"/>
        <end position="513"/>
    </location>
</feature>
<evidence type="ECO:0000256" key="1">
    <source>
        <dbReference type="PROSITE-ProRule" id="PRU00042"/>
    </source>
</evidence>
<dbReference type="InterPro" id="IPR013087">
    <property type="entry name" value="Znf_C2H2_type"/>
</dbReference>
<feature type="compositionally biased region" description="Basic and acidic residues" evidence="2">
    <location>
        <begin position="491"/>
        <end position="500"/>
    </location>
</feature>
<reference evidence="4" key="1">
    <citation type="journal article" date="2020" name="Stud. Mycol.">
        <title>101 Dothideomycetes genomes: a test case for predicting lifestyles and emergence of pathogens.</title>
        <authorList>
            <person name="Haridas S."/>
            <person name="Albert R."/>
            <person name="Binder M."/>
            <person name="Bloem J."/>
            <person name="Labutti K."/>
            <person name="Salamov A."/>
            <person name="Andreopoulos B."/>
            <person name="Baker S."/>
            <person name="Barry K."/>
            <person name="Bills G."/>
            <person name="Bluhm B."/>
            <person name="Cannon C."/>
            <person name="Castanera R."/>
            <person name="Culley D."/>
            <person name="Daum C."/>
            <person name="Ezra D."/>
            <person name="Gonzalez J."/>
            <person name="Henrissat B."/>
            <person name="Kuo A."/>
            <person name="Liang C."/>
            <person name="Lipzen A."/>
            <person name="Lutzoni F."/>
            <person name="Magnuson J."/>
            <person name="Mondo S."/>
            <person name="Nolan M."/>
            <person name="Ohm R."/>
            <person name="Pangilinan J."/>
            <person name="Park H.-J."/>
            <person name="Ramirez L."/>
            <person name="Alfaro M."/>
            <person name="Sun H."/>
            <person name="Tritt A."/>
            <person name="Yoshinaga Y."/>
            <person name="Zwiers L.-H."/>
            <person name="Turgeon B."/>
            <person name="Goodwin S."/>
            <person name="Spatafora J."/>
            <person name="Crous P."/>
            <person name="Grigoriev I."/>
        </authorList>
    </citation>
    <scope>NUCLEOTIDE SEQUENCE</scope>
    <source>
        <strain evidence="4">ATCC 16933</strain>
    </source>
</reference>
<feature type="region of interest" description="Disordered" evidence="2">
    <location>
        <begin position="350"/>
        <end position="376"/>
    </location>
</feature>
<accession>A0A6A6NVV4</accession>
<feature type="compositionally biased region" description="Low complexity" evidence="2">
    <location>
        <begin position="65"/>
        <end position="109"/>
    </location>
</feature>
<dbReference type="EMBL" id="MU001685">
    <property type="protein sequence ID" value="KAF2455915.1"/>
    <property type="molecule type" value="Genomic_DNA"/>
</dbReference>
<feature type="domain" description="C2H2-type" evidence="3">
    <location>
        <begin position="193"/>
        <end position="220"/>
    </location>
</feature>
<feature type="compositionally biased region" description="Polar residues" evidence="2">
    <location>
        <begin position="1"/>
        <end position="20"/>
    </location>
</feature>
<feature type="compositionally biased region" description="Low complexity" evidence="2">
    <location>
        <begin position="156"/>
        <end position="168"/>
    </location>
</feature>
<gene>
    <name evidence="4" type="ORF">BDY21DRAFT_63672</name>
</gene>
<name>A0A6A6NVV4_9PEZI</name>
<dbReference type="PROSITE" id="PS00028">
    <property type="entry name" value="ZINC_FINGER_C2H2_1"/>
    <property type="match status" value="1"/>
</dbReference>
<feature type="compositionally biased region" description="Low complexity" evidence="2">
    <location>
        <begin position="21"/>
        <end position="37"/>
    </location>
</feature>